<evidence type="ECO:0000256" key="1">
    <source>
        <dbReference type="ARBA" id="ARBA00004651"/>
    </source>
</evidence>
<dbReference type="InterPro" id="IPR032816">
    <property type="entry name" value="VTT_dom"/>
</dbReference>
<comment type="subcellular location">
    <subcellularLocation>
        <location evidence="1 7">Cell membrane</location>
        <topology evidence="1 7">Multi-pass membrane protein</topology>
    </subcellularLocation>
</comment>
<dbReference type="AlphaFoldDB" id="A0A953N681"/>
<dbReference type="PANTHER" id="PTHR30353">
    <property type="entry name" value="INNER MEMBRANE PROTEIN DEDA-RELATED"/>
    <property type="match status" value="1"/>
</dbReference>
<name>A0A953N681_9BURK</name>
<keyword evidence="3 7" id="KW-1003">Cell membrane</keyword>
<feature type="transmembrane region" description="Helical" evidence="7">
    <location>
        <begin position="106"/>
        <end position="123"/>
    </location>
</feature>
<evidence type="ECO:0000256" key="7">
    <source>
        <dbReference type="RuleBase" id="RU367016"/>
    </source>
</evidence>
<evidence type="ECO:0000256" key="3">
    <source>
        <dbReference type="ARBA" id="ARBA00022475"/>
    </source>
</evidence>
<protein>
    <submittedName>
        <fullName evidence="9">DedA family protein</fullName>
    </submittedName>
</protein>
<gene>
    <name evidence="9" type="ORF">KZZ10_01680</name>
</gene>
<dbReference type="RefSeq" id="WP_259659748.1">
    <property type="nucleotide sequence ID" value="NZ_JAHXRI010000001.1"/>
</dbReference>
<comment type="caution">
    <text evidence="9">The sequence shown here is derived from an EMBL/GenBank/DDBJ whole genome shotgun (WGS) entry which is preliminary data.</text>
</comment>
<evidence type="ECO:0000256" key="2">
    <source>
        <dbReference type="ARBA" id="ARBA00010792"/>
    </source>
</evidence>
<dbReference type="PANTHER" id="PTHR30353:SF15">
    <property type="entry name" value="INNER MEMBRANE PROTEIN YABI"/>
    <property type="match status" value="1"/>
</dbReference>
<proteinExistence type="inferred from homology"/>
<dbReference type="GO" id="GO:0005886">
    <property type="term" value="C:plasma membrane"/>
    <property type="evidence" value="ECO:0007669"/>
    <property type="project" value="UniProtKB-SubCell"/>
</dbReference>
<feature type="transmembrane region" description="Helical" evidence="7">
    <location>
        <begin position="143"/>
        <end position="166"/>
    </location>
</feature>
<dbReference type="EMBL" id="JAHXRI010000001">
    <property type="protein sequence ID" value="MBZ1349345.1"/>
    <property type="molecule type" value="Genomic_DNA"/>
</dbReference>
<keyword evidence="10" id="KW-1185">Reference proteome</keyword>
<feature type="transmembrane region" description="Helical" evidence="7">
    <location>
        <begin position="21"/>
        <end position="50"/>
    </location>
</feature>
<dbReference type="InterPro" id="IPR032818">
    <property type="entry name" value="DedA-like"/>
</dbReference>
<dbReference type="Proteomes" id="UP000739565">
    <property type="component" value="Unassembled WGS sequence"/>
</dbReference>
<evidence type="ECO:0000259" key="8">
    <source>
        <dbReference type="Pfam" id="PF09335"/>
    </source>
</evidence>
<evidence type="ECO:0000256" key="4">
    <source>
        <dbReference type="ARBA" id="ARBA00022692"/>
    </source>
</evidence>
<feature type="domain" description="VTT" evidence="8">
    <location>
        <begin position="39"/>
        <end position="163"/>
    </location>
</feature>
<keyword evidence="4 7" id="KW-0812">Transmembrane</keyword>
<keyword evidence="6 7" id="KW-0472">Membrane</keyword>
<dbReference type="Pfam" id="PF09335">
    <property type="entry name" value="VTT_dom"/>
    <property type="match status" value="1"/>
</dbReference>
<comment type="similarity">
    <text evidence="2 7">Belongs to the DedA family.</text>
</comment>
<feature type="transmembrane region" description="Helical" evidence="7">
    <location>
        <begin position="178"/>
        <end position="197"/>
    </location>
</feature>
<evidence type="ECO:0000313" key="9">
    <source>
        <dbReference type="EMBL" id="MBZ1349345.1"/>
    </source>
</evidence>
<evidence type="ECO:0000313" key="10">
    <source>
        <dbReference type="Proteomes" id="UP000739565"/>
    </source>
</evidence>
<feature type="transmembrane region" description="Helical" evidence="7">
    <location>
        <begin position="62"/>
        <end position="85"/>
    </location>
</feature>
<keyword evidence="5 7" id="KW-1133">Transmembrane helix</keyword>
<evidence type="ECO:0000256" key="6">
    <source>
        <dbReference type="ARBA" id="ARBA00023136"/>
    </source>
</evidence>
<organism evidence="9 10">
    <name type="scientific">Zwartia hollandica</name>
    <dbReference type="NCBI Taxonomy" id="324606"/>
    <lineage>
        <taxon>Bacteria</taxon>
        <taxon>Pseudomonadati</taxon>
        <taxon>Pseudomonadota</taxon>
        <taxon>Betaproteobacteria</taxon>
        <taxon>Burkholderiales</taxon>
        <taxon>Alcaligenaceae</taxon>
        <taxon>Zwartia</taxon>
    </lineage>
</organism>
<reference evidence="9" key="1">
    <citation type="submission" date="2021-07" db="EMBL/GenBank/DDBJ databases">
        <title>New genus and species of the family Alcaligenaceae.</title>
        <authorList>
            <person name="Hahn M.W."/>
        </authorList>
    </citation>
    <scope>NUCLEOTIDE SEQUENCE</scope>
    <source>
        <strain evidence="9">LF4-65</strain>
    </source>
</reference>
<accession>A0A953N681</accession>
<evidence type="ECO:0000256" key="5">
    <source>
        <dbReference type="ARBA" id="ARBA00022989"/>
    </source>
</evidence>
<sequence length="215" mass="23669">MQGLIDHSLQFIEQHQAWAGLVVFLMALGESLFIIGILLPATFLLFVIGGLVGNGTLPWLPIVTWGFVGAVLGDAISYWLGCWVGPKVLRWRYLKSHRKHVARARLFFYRYGFLAVLIGRFLGPVRSVIPTVAGAMGMPQARFQLANILSAAAWMPALLAPGYLAAISVDAAKHAQHSTLYSAIALCVIAVVVWATVKQKRAVQARRKISHRPMR</sequence>